<keyword evidence="2" id="KW-1185">Reference proteome</keyword>
<sequence>YLARSTLQQKYQILKLSICASSSSPPSSLLLLSSPPEPFPLRISPPTSHLTAHSPLMFKSPIPTASYPSRNAPPARPELFITAGFPHAPSQPPTTSRTWPATATLCISTLHICSNPQQ</sequence>
<feature type="non-terminal residue" evidence="1">
    <location>
        <position position="1"/>
    </location>
</feature>
<name>A0A9P4JHE7_9PLEO</name>
<organism evidence="1 2">
    <name type="scientific">Delitschia confertaspora ATCC 74209</name>
    <dbReference type="NCBI Taxonomy" id="1513339"/>
    <lineage>
        <taxon>Eukaryota</taxon>
        <taxon>Fungi</taxon>
        <taxon>Dikarya</taxon>
        <taxon>Ascomycota</taxon>
        <taxon>Pezizomycotina</taxon>
        <taxon>Dothideomycetes</taxon>
        <taxon>Pleosporomycetidae</taxon>
        <taxon>Pleosporales</taxon>
        <taxon>Delitschiaceae</taxon>
        <taxon>Delitschia</taxon>
    </lineage>
</organism>
<comment type="caution">
    <text evidence="1">The sequence shown here is derived from an EMBL/GenBank/DDBJ whole genome shotgun (WGS) entry which is preliminary data.</text>
</comment>
<evidence type="ECO:0000313" key="2">
    <source>
        <dbReference type="Proteomes" id="UP000799536"/>
    </source>
</evidence>
<dbReference type="EMBL" id="ML994259">
    <property type="protein sequence ID" value="KAF2197239.1"/>
    <property type="molecule type" value="Genomic_DNA"/>
</dbReference>
<protein>
    <submittedName>
        <fullName evidence="1">Uncharacterized protein</fullName>
    </submittedName>
</protein>
<reference evidence="1" key="1">
    <citation type="journal article" date="2020" name="Stud. Mycol.">
        <title>101 Dothideomycetes genomes: a test case for predicting lifestyles and emergence of pathogens.</title>
        <authorList>
            <person name="Haridas S."/>
            <person name="Albert R."/>
            <person name="Binder M."/>
            <person name="Bloem J."/>
            <person name="Labutti K."/>
            <person name="Salamov A."/>
            <person name="Andreopoulos B."/>
            <person name="Baker S."/>
            <person name="Barry K."/>
            <person name="Bills G."/>
            <person name="Bluhm B."/>
            <person name="Cannon C."/>
            <person name="Castanera R."/>
            <person name="Culley D."/>
            <person name="Daum C."/>
            <person name="Ezra D."/>
            <person name="Gonzalez J."/>
            <person name="Henrissat B."/>
            <person name="Kuo A."/>
            <person name="Liang C."/>
            <person name="Lipzen A."/>
            <person name="Lutzoni F."/>
            <person name="Magnuson J."/>
            <person name="Mondo S."/>
            <person name="Nolan M."/>
            <person name="Ohm R."/>
            <person name="Pangilinan J."/>
            <person name="Park H.-J."/>
            <person name="Ramirez L."/>
            <person name="Alfaro M."/>
            <person name="Sun H."/>
            <person name="Tritt A."/>
            <person name="Yoshinaga Y."/>
            <person name="Zwiers L.-H."/>
            <person name="Turgeon B."/>
            <person name="Goodwin S."/>
            <person name="Spatafora J."/>
            <person name="Crous P."/>
            <person name="Grigoriev I."/>
        </authorList>
    </citation>
    <scope>NUCLEOTIDE SEQUENCE</scope>
    <source>
        <strain evidence="1">ATCC 74209</strain>
    </source>
</reference>
<dbReference type="AlphaFoldDB" id="A0A9P4JHE7"/>
<proteinExistence type="predicted"/>
<accession>A0A9P4JHE7</accession>
<dbReference type="Proteomes" id="UP000799536">
    <property type="component" value="Unassembled WGS sequence"/>
</dbReference>
<gene>
    <name evidence="1" type="ORF">GQ43DRAFT_216399</name>
</gene>
<evidence type="ECO:0000313" key="1">
    <source>
        <dbReference type="EMBL" id="KAF2197239.1"/>
    </source>
</evidence>